<sequence length="169" mass="19233">MDDVWTIEDWEKLQTALPKSNTMGKVLITSRDAKVGHHANKNRFPYYLDFLTRDESWMLLQFKVFGKLECPHELEILGKVIADQCNGLPLAIVVIGGVLAKTFSAPNDMVANINAWTKVSNSVTTYFKDPQGQMEKIIALSYDKLPYHLRACFLYFECSLKTLRSQLGN</sequence>
<dbReference type="PANTHER" id="PTHR23155:SF1193">
    <property type="entry name" value="DISEASE RESISTANCE PROTEIN RPP13-RELATED"/>
    <property type="match status" value="1"/>
</dbReference>
<comment type="caution">
    <text evidence="3">The sequence shown here is derived from an EMBL/GenBank/DDBJ whole genome shotgun (WGS) entry which is preliminary data.</text>
</comment>
<dbReference type="PANTHER" id="PTHR23155">
    <property type="entry name" value="DISEASE RESISTANCE PROTEIN RP"/>
    <property type="match status" value="1"/>
</dbReference>
<evidence type="ECO:0000259" key="2">
    <source>
        <dbReference type="Pfam" id="PF00931"/>
    </source>
</evidence>
<reference evidence="3" key="2">
    <citation type="journal article" date="2024" name="Plant">
        <title>Genomic evolution and insights into agronomic trait innovations of Sesamum species.</title>
        <authorList>
            <person name="Miao H."/>
            <person name="Wang L."/>
            <person name="Qu L."/>
            <person name="Liu H."/>
            <person name="Sun Y."/>
            <person name="Le M."/>
            <person name="Wang Q."/>
            <person name="Wei S."/>
            <person name="Zheng Y."/>
            <person name="Lin W."/>
            <person name="Duan Y."/>
            <person name="Cao H."/>
            <person name="Xiong S."/>
            <person name="Wang X."/>
            <person name="Wei L."/>
            <person name="Li C."/>
            <person name="Ma Q."/>
            <person name="Ju M."/>
            <person name="Zhao R."/>
            <person name="Li G."/>
            <person name="Mu C."/>
            <person name="Tian Q."/>
            <person name="Mei H."/>
            <person name="Zhang T."/>
            <person name="Gao T."/>
            <person name="Zhang H."/>
        </authorList>
    </citation>
    <scope>NUCLEOTIDE SEQUENCE</scope>
    <source>
        <strain evidence="3">G02</strain>
    </source>
</reference>
<dbReference type="AlphaFoldDB" id="A0AAW2PKB7"/>
<dbReference type="EMBL" id="JACGWJ010000017">
    <property type="protein sequence ID" value="KAL0356278.1"/>
    <property type="molecule type" value="Genomic_DNA"/>
</dbReference>
<reference evidence="3" key="1">
    <citation type="submission" date="2020-06" db="EMBL/GenBank/DDBJ databases">
        <authorList>
            <person name="Li T."/>
            <person name="Hu X."/>
            <person name="Zhang T."/>
            <person name="Song X."/>
            <person name="Zhang H."/>
            <person name="Dai N."/>
            <person name="Sheng W."/>
            <person name="Hou X."/>
            <person name="Wei L."/>
        </authorList>
    </citation>
    <scope>NUCLEOTIDE SEQUENCE</scope>
    <source>
        <strain evidence="3">G02</strain>
        <tissue evidence="3">Leaf</tissue>
    </source>
</reference>
<gene>
    <name evidence="3" type="ORF">Sradi_4074700</name>
</gene>
<organism evidence="3">
    <name type="scientific">Sesamum radiatum</name>
    <name type="common">Black benniseed</name>
    <dbReference type="NCBI Taxonomy" id="300843"/>
    <lineage>
        <taxon>Eukaryota</taxon>
        <taxon>Viridiplantae</taxon>
        <taxon>Streptophyta</taxon>
        <taxon>Embryophyta</taxon>
        <taxon>Tracheophyta</taxon>
        <taxon>Spermatophyta</taxon>
        <taxon>Magnoliopsida</taxon>
        <taxon>eudicotyledons</taxon>
        <taxon>Gunneridae</taxon>
        <taxon>Pentapetalae</taxon>
        <taxon>asterids</taxon>
        <taxon>lamiids</taxon>
        <taxon>Lamiales</taxon>
        <taxon>Pedaliaceae</taxon>
        <taxon>Sesamum</taxon>
    </lineage>
</organism>
<proteinExistence type="predicted"/>
<feature type="domain" description="NB-ARC" evidence="2">
    <location>
        <begin position="1"/>
        <end position="67"/>
    </location>
</feature>
<keyword evidence="1" id="KW-0433">Leucine-rich repeat</keyword>
<dbReference type="InterPro" id="IPR044974">
    <property type="entry name" value="Disease_R_plants"/>
</dbReference>
<dbReference type="GO" id="GO:0098542">
    <property type="term" value="P:defense response to other organism"/>
    <property type="evidence" value="ECO:0007669"/>
    <property type="project" value="TreeGrafter"/>
</dbReference>
<dbReference type="InterPro" id="IPR042197">
    <property type="entry name" value="Apaf_helical"/>
</dbReference>
<evidence type="ECO:0000256" key="1">
    <source>
        <dbReference type="ARBA" id="ARBA00022614"/>
    </source>
</evidence>
<dbReference type="InterPro" id="IPR002182">
    <property type="entry name" value="NB-ARC"/>
</dbReference>
<dbReference type="Gene3D" id="1.10.8.430">
    <property type="entry name" value="Helical domain of apoptotic protease-activating factors"/>
    <property type="match status" value="1"/>
</dbReference>
<accession>A0AAW2PKB7</accession>
<protein>
    <submittedName>
        <fullName evidence="3">Late blight resistance proteinR1A-4</fullName>
    </submittedName>
</protein>
<dbReference type="SUPFAM" id="SSF52540">
    <property type="entry name" value="P-loop containing nucleoside triphosphate hydrolases"/>
    <property type="match status" value="1"/>
</dbReference>
<dbReference type="GO" id="GO:0043531">
    <property type="term" value="F:ADP binding"/>
    <property type="evidence" value="ECO:0007669"/>
    <property type="project" value="InterPro"/>
</dbReference>
<dbReference type="Pfam" id="PF00931">
    <property type="entry name" value="NB-ARC"/>
    <property type="match status" value="1"/>
</dbReference>
<dbReference type="InterPro" id="IPR027417">
    <property type="entry name" value="P-loop_NTPase"/>
</dbReference>
<evidence type="ECO:0000313" key="3">
    <source>
        <dbReference type="EMBL" id="KAL0356278.1"/>
    </source>
</evidence>
<name>A0AAW2PKB7_SESRA</name>